<reference evidence="1" key="1">
    <citation type="journal article" date="2019" name="bioRxiv">
        <title>The Genome of the Zebra Mussel, Dreissena polymorpha: A Resource for Invasive Species Research.</title>
        <authorList>
            <person name="McCartney M.A."/>
            <person name="Auch B."/>
            <person name="Kono T."/>
            <person name="Mallez S."/>
            <person name="Zhang Y."/>
            <person name="Obille A."/>
            <person name="Becker A."/>
            <person name="Abrahante J.E."/>
            <person name="Garbe J."/>
            <person name="Badalamenti J.P."/>
            <person name="Herman A."/>
            <person name="Mangelson H."/>
            <person name="Liachko I."/>
            <person name="Sullivan S."/>
            <person name="Sone E.D."/>
            <person name="Koren S."/>
            <person name="Silverstein K.A.T."/>
            <person name="Beckman K.B."/>
            <person name="Gohl D.M."/>
        </authorList>
    </citation>
    <scope>NUCLEOTIDE SEQUENCE</scope>
    <source>
        <strain evidence="1">Duluth1</strain>
        <tissue evidence="1">Whole animal</tissue>
    </source>
</reference>
<sequence>MYAANTLGESSPRALLHSLRLICTTHFRIRAGKKIHTLGLGDVSLGVTFETKECVITFDTERQTKTRTGENLRDIR</sequence>
<protein>
    <submittedName>
        <fullName evidence="1">Uncharacterized protein</fullName>
    </submittedName>
</protein>
<keyword evidence="2" id="KW-1185">Reference proteome</keyword>
<dbReference type="AlphaFoldDB" id="A0A9D4LEJ9"/>
<dbReference type="EMBL" id="JAIWYP010000003">
    <property type="protein sequence ID" value="KAH3856675.1"/>
    <property type="molecule type" value="Genomic_DNA"/>
</dbReference>
<accession>A0A9D4LEJ9</accession>
<dbReference type="Proteomes" id="UP000828390">
    <property type="component" value="Unassembled WGS sequence"/>
</dbReference>
<reference evidence="1" key="2">
    <citation type="submission" date="2020-11" db="EMBL/GenBank/DDBJ databases">
        <authorList>
            <person name="McCartney M.A."/>
            <person name="Auch B."/>
            <person name="Kono T."/>
            <person name="Mallez S."/>
            <person name="Becker A."/>
            <person name="Gohl D.M."/>
            <person name="Silverstein K.A.T."/>
            <person name="Koren S."/>
            <person name="Bechman K.B."/>
            <person name="Herman A."/>
            <person name="Abrahante J.E."/>
            <person name="Garbe J."/>
        </authorList>
    </citation>
    <scope>NUCLEOTIDE SEQUENCE</scope>
    <source>
        <strain evidence="1">Duluth1</strain>
        <tissue evidence="1">Whole animal</tissue>
    </source>
</reference>
<evidence type="ECO:0000313" key="2">
    <source>
        <dbReference type="Proteomes" id="UP000828390"/>
    </source>
</evidence>
<name>A0A9D4LEJ9_DREPO</name>
<proteinExistence type="predicted"/>
<comment type="caution">
    <text evidence="1">The sequence shown here is derived from an EMBL/GenBank/DDBJ whole genome shotgun (WGS) entry which is preliminary data.</text>
</comment>
<evidence type="ECO:0000313" key="1">
    <source>
        <dbReference type="EMBL" id="KAH3856675.1"/>
    </source>
</evidence>
<organism evidence="1 2">
    <name type="scientific">Dreissena polymorpha</name>
    <name type="common">Zebra mussel</name>
    <name type="synonym">Mytilus polymorpha</name>
    <dbReference type="NCBI Taxonomy" id="45954"/>
    <lineage>
        <taxon>Eukaryota</taxon>
        <taxon>Metazoa</taxon>
        <taxon>Spiralia</taxon>
        <taxon>Lophotrochozoa</taxon>
        <taxon>Mollusca</taxon>
        <taxon>Bivalvia</taxon>
        <taxon>Autobranchia</taxon>
        <taxon>Heteroconchia</taxon>
        <taxon>Euheterodonta</taxon>
        <taxon>Imparidentia</taxon>
        <taxon>Neoheterodontei</taxon>
        <taxon>Myida</taxon>
        <taxon>Dreissenoidea</taxon>
        <taxon>Dreissenidae</taxon>
        <taxon>Dreissena</taxon>
    </lineage>
</organism>
<gene>
    <name evidence="1" type="ORF">DPMN_099267</name>
</gene>